<dbReference type="Pfam" id="PF07766">
    <property type="entry name" value="LETM1_RBD"/>
    <property type="match status" value="1"/>
</dbReference>
<feature type="domain" description="Letm1 RBD" evidence="2">
    <location>
        <begin position="207"/>
        <end position="286"/>
    </location>
</feature>
<dbReference type="GO" id="GO:0043022">
    <property type="term" value="F:ribosome binding"/>
    <property type="evidence" value="ECO:0007669"/>
    <property type="project" value="InterPro"/>
</dbReference>
<dbReference type="Proteomes" id="UP000001307">
    <property type="component" value="Unassembled WGS sequence"/>
</dbReference>
<keyword evidence="1" id="KW-1133">Transmembrane helix</keyword>
<dbReference type="EMBL" id="FN653225">
    <property type="protein sequence ID" value="CBY13837.1"/>
    <property type="molecule type" value="Genomic_DNA"/>
</dbReference>
<name>E4XVY2_OIKDI</name>
<evidence type="ECO:0000313" key="4">
    <source>
        <dbReference type="EMBL" id="CBY38017.1"/>
    </source>
</evidence>
<organism evidence="3">
    <name type="scientific">Oikopleura dioica</name>
    <name type="common">Tunicate</name>
    <dbReference type="NCBI Taxonomy" id="34765"/>
    <lineage>
        <taxon>Eukaryota</taxon>
        <taxon>Metazoa</taxon>
        <taxon>Chordata</taxon>
        <taxon>Tunicata</taxon>
        <taxon>Appendicularia</taxon>
        <taxon>Copelata</taxon>
        <taxon>Oikopleuridae</taxon>
        <taxon>Oikopleura</taxon>
    </lineage>
</organism>
<dbReference type="InParanoid" id="E4XVY2"/>
<evidence type="ECO:0000313" key="5">
    <source>
        <dbReference type="Proteomes" id="UP000001307"/>
    </source>
</evidence>
<feature type="transmembrane region" description="Helical" evidence="1">
    <location>
        <begin position="130"/>
        <end position="152"/>
    </location>
</feature>
<dbReference type="AlphaFoldDB" id="E4XVY2"/>
<keyword evidence="1" id="KW-0472">Membrane</keyword>
<keyword evidence="1" id="KW-0812">Transmembrane</keyword>
<evidence type="ECO:0000259" key="2">
    <source>
        <dbReference type="Pfam" id="PF07766"/>
    </source>
</evidence>
<gene>
    <name evidence="3" type="ORF">GSOID_T00006785001</name>
    <name evidence="4" type="ORF">GSOID_T00031518001</name>
</gene>
<proteinExistence type="predicted"/>
<keyword evidence="5" id="KW-1185">Reference proteome</keyword>
<protein>
    <recommendedName>
        <fullName evidence="2">Letm1 RBD domain-containing protein</fullName>
    </recommendedName>
</protein>
<evidence type="ECO:0000313" key="3">
    <source>
        <dbReference type="EMBL" id="CBY13837.1"/>
    </source>
</evidence>
<evidence type="ECO:0000256" key="1">
    <source>
        <dbReference type="SAM" id="Phobius"/>
    </source>
</evidence>
<reference evidence="3" key="1">
    <citation type="journal article" date="2010" name="Science">
        <title>Plasticity of animal genome architecture unmasked by rapid evolution of a pelagic tunicate.</title>
        <authorList>
            <person name="Denoeud F."/>
            <person name="Henriet S."/>
            <person name="Mungpakdee S."/>
            <person name="Aury J.M."/>
            <person name="Da Silva C."/>
            <person name="Brinkmann H."/>
            <person name="Mikhaleva J."/>
            <person name="Olsen L.C."/>
            <person name="Jubin C."/>
            <person name="Canestro C."/>
            <person name="Bouquet J.M."/>
            <person name="Danks G."/>
            <person name="Poulain J."/>
            <person name="Campsteijn C."/>
            <person name="Adamski M."/>
            <person name="Cross I."/>
            <person name="Yadetie F."/>
            <person name="Muffato M."/>
            <person name="Louis A."/>
            <person name="Butcher S."/>
            <person name="Tsagkogeorga G."/>
            <person name="Konrad A."/>
            <person name="Singh S."/>
            <person name="Jensen M.F."/>
            <person name="Cong E.H."/>
            <person name="Eikeseth-Otteraa H."/>
            <person name="Noel B."/>
            <person name="Anthouard V."/>
            <person name="Porcel B.M."/>
            <person name="Kachouri-Lafond R."/>
            <person name="Nishino A."/>
            <person name="Ugolini M."/>
            <person name="Chourrout P."/>
            <person name="Nishida H."/>
            <person name="Aasland R."/>
            <person name="Huzurbazar S."/>
            <person name="Westhof E."/>
            <person name="Delsuc F."/>
            <person name="Lehrach H."/>
            <person name="Reinhardt R."/>
            <person name="Weissenbach J."/>
            <person name="Roy S.W."/>
            <person name="Artiguenave F."/>
            <person name="Postlethwait J.H."/>
            <person name="Manak J.R."/>
            <person name="Thompson E.M."/>
            <person name="Jaillon O."/>
            <person name="Du Pasquier L."/>
            <person name="Boudinot P."/>
            <person name="Liberles D.A."/>
            <person name="Volff J.N."/>
            <person name="Philippe H."/>
            <person name="Lenhard B."/>
            <person name="Roest Crollius H."/>
            <person name="Wincker P."/>
            <person name="Chourrout D."/>
        </authorList>
    </citation>
    <scope>NUCLEOTIDE SEQUENCE [LARGE SCALE GENOMIC DNA]</scope>
</reference>
<dbReference type="InterPro" id="IPR033122">
    <property type="entry name" value="LETM1-like_RBD"/>
</dbReference>
<dbReference type="Proteomes" id="UP000011014">
    <property type="component" value="Unassembled WGS sequence"/>
</dbReference>
<dbReference type="EMBL" id="FN655111">
    <property type="protein sequence ID" value="CBY38017.1"/>
    <property type="molecule type" value="Genomic_DNA"/>
</dbReference>
<accession>E4XVY2</accession>
<sequence>MLSKSFTLSPFHRFLVTRVRTNSSSSFACCIVIFPRRDNPRDNEGTLNKSINLGCRISRRSVVATVGNFDRYKCTNYCDVWFRFSRKMVQGFWRWWAAADTTRLVVWSGRPKRYREQVDFNLTLDSLRGLPIFACMVVPGGFVVLGASLYLLPTWFVLPRTFWNHSDIRQFLERQYSDREAFRKNIENYIAEFRRLNPGNPEGYQTLPLDKLPYDVLHALAQGHGFYLSTKFPIEALLQHKLMNFVENLNKQDKMLKSESIVGYLTHRELAWACYRRGFFPTNVLKISSRGILLKVKHLEHTRSDQENYLNDWLKAHADLDPKVYATKILFSIFTPETGSPEAARIMGPIQLP</sequence>